<dbReference type="SMART" id="SM00181">
    <property type="entry name" value="EGF"/>
    <property type="match status" value="2"/>
</dbReference>
<dbReference type="GO" id="GO:0005576">
    <property type="term" value="C:extracellular region"/>
    <property type="evidence" value="ECO:0007669"/>
    <property type="project" value="TreeGrafter"/>
</dbReference>
<dbReference type="InterPro" id="IPR050969">
    <property type="entry name" value="Dev_Signal_Modulators"/>
</dbReference>
<dbReference type="InterPro" id="IPR011489">
    <property type="entry name" value="EMI_domain"/>
</dbReference>
<keyword evidence="9" id="KW-0175">Coiled coil</keyword>
<evidence type="ECO:0000256" key="4">
    <source>
        <dbReference type="ARBA" id="ARBA00022692"/>
    </source>
</evidence>
<dbReference type="AlphaFoldDB" id="A0A1B6MQ29"/>
<feature type="non-terminal residue" evidence="17">
    <location>
        <position position="1"/>
    </location>
</feature>
<feature type="disulfide bond" evidence="14">
    <location>
        <begin position="143"/>
        <end position="153"/>
    </location>
</feature>
<dbReference type="PROSITE" id="PS51041">
    <property type="entry name" value="EMI"/>
    <property type="match status" value="1"/>
</dbReference>
<evidence type="ECO:0000313" key="17">
    <source>
        <dbReference type="EMBL" id="JAT38012.1"/>
    </source>
</evidence>
<evidence type="ECO:0000256" key="12">
    <source>
        <dbReference type="ARBA" id="ARBA00023170"/>
    </source>
</evidence>
<dbReference type="GO" id="GO:0016020">
    <property type="term" value="C:membrane"/>
    <property type="evidence" value="ECO:0007669"/>
    <property type="project" value="UniProtKB-SubCell"/>
</dbReference>
<keyword evidence="10" id="KW-0472">Membrane</keyword>
<evidence type="ECO:0000256" key="5">
    <source>
        <dbReference type="ARBA" id="ARBA00022729"/>
    </source>
</evidence>
<evidence type="ECO:0008006" key="18">
    <source>
        <dbReference type="Google" id="ProtNLM"/>
    </source>
</evidence>
<keyword evidence="5" id="KW-0732">Signal</keyword>
<comment type="subcellular location">
    <subcellularLocation>
        <location evidence="1">Membrane</location>
        <topology evidence="1">Single-pass type I membrane protein</topology>
    </subcellularLocation>
</comment>
<dbReference type="GO" id="GO:0006897">
    <property type="term" value="P:endocytosis"/>
    <property type="evidence" value="ECO:0007669"/>
    <property type="project" value="UniProtKB-KW"/>
</dbReference>
<dbReference type="PROSITE" id="PS50026">
    <property type="entry name" value="EGF_3"/>
    <property type="match status" value="1"/>
</dbReference>
<dbReference type="GO" id="GO:0009986">
    <property type="term" value="C:cell surface"/>
    <property type="evidence" value="ECO:0007669"/>
    <property type="project" value="TreeGrafter"/>
</dbReference>
<dbReference type="Pfam" id="PF07974">
    <property type="entry name" value="EGF_2"/>
    <property type="match status" value="1"/>
</dbReference>
<keyword evidence="8" id="KW-1133">Transmembrane helix</keyword>
<name>A0A1B6MQ29_9HEMI</name>
<comment type="caution">
    <text evidence="14">Lacks conserved residue(s) required for the propagation of feature annotation.</text>
</comment>
<sequence length="324" mass="36921">NRSVGLARAARAGYTNNRMAAVNCGTLLYVLASFLRFASGEVSSATLYHVEPYSKLHPGRHVCTTDKEVSQPSVKRFEAYRKPTYQSYAHRCHNRICRGVRVIYETAYRDVSESRIKREPAYHCCPGWSQQPKSSFGCNTPVCSKPCLNSGTCSQPELCVCPPGFTGQWCENDLDECAGKSTCSQTCTNIAGSYKCGCRPGYRLAPDLHSCYRKGRNKTTDGKFDVEILARKLSRLEKRLKKSSKFELQTELSENPANDELQASLDTLHKKFETMNRYQQEKWSRLEKELEKLRPVCGRLDSLERRMDQCLCRCKDHTFSRIYP</sequence>
<keyword evidence="4" id="KW-0812">Transmembrane</keyword>
<evidence type="ECO:0000256" key="10">
    <source>
        <dbReference type="ARBA" id="ARBA00023136"/>
    </source>
</evidence>
<dbReference type="InterPro" id="IPR013111">
    <property type="entry name" value="EGF_extracell"/>
</dbReference>
<evidence type="ECO:0000256" key="3">
    <source>
        <dbReference type="ARBA" id="ARBA00022583"/>
    </source>
</evidence>
<evidence type="ECO:0000256" key="14">
    <source>
        <dbReference type="PROSITE-ProRule" id="PRU00076"/>
    </source>
</evidence>
<dbReference type="GO" id="GO:0005509">
    <property type="term" value="F:calcium ion binding"/>
    <property type="evidence" value="ECO:0007669"/>
    <property type="project" value="InterPro"/>
</dbReference>
<dbReference type="SMART" id="SM00179">
    <property type="entry name" value="EGF_CA"/>
    <property type="match status" value="2"/>
</dbReference>
<dbReference type="PROSITE" id="PS01186">
    <property type="entry name" value="EGF_2"/>
    <property type="match status" value="2"/>
</dbReference>
<keyword evidence="2 14" id="KW-0245">EGF-like domain</keyword>
<keyword evidence="11 14" id="KW-1015">Disulfide bond</keyword>
<feature type="domain" description="EGF-like" evidence="15">
    <location>
        <begin position="139"/>
        <end position="171"/>
    </location>
</feature>
<dbReference type="FunFam" id="2.10.25.10:FF:000009">
    <property type="entry name" value="Low-density lipoprotein receptor isoform 1"/>
    <property type="match status" value="1"/>
</dbReference>
<dbReference type="PROSITE" id="PS01187">
    <property type="entry name" value="EGF_CA"/>
    <property type="match status" value="1"/>
</dbReference>
<dbReference type="PANTHER" id="PTHR14949:SF56">
    <property type="entry name" value="EGF-LIKE-DOMAIN, MULTIPLE 7"/>
    <property type="match status" value="1"/>
</dbReference>
<keyword evidence="7" id="KW-0106">Calcium</keyword>
<reference evidence="17" key="1">
    <citation type="submission" date="2015-11" db="EMBL/GenBank/DDBJ databases">
        <title>De novo transcriptome assembly of four potential Pierce s Disease insect vectors from Arizona vineyards.</title>
        <authorList>
            <person name="Tassone E.E."/>
        </authorList>
    </citation>
    <scope>NUCLEOTIDE SEQUENCE</scope>
</reference>
<dbReference type="GO" id="GO:0005102">
    <property type="term" value="F:signaling receptor binding"/>
    <property type="evidence" value="ECO:0007669"/>
    <property type="project" value="TreeGrafter"/>
</dbReference>
<evidence type="ECO:0000256" key="8">
    <source>
        <dbReference type="ARBA" id="ARBA00022989"/>
    </source>
</evidence>
<dbReference type="Pfam" id="PF07546">
    <property type="entry name" value="EMI"/>
    <property type="match status" value="1"/>
</dbReference>
<keyword evidence="6" id="KW-0677">Repeat</keyword>
<evidence type="ECO:0000256" key="2">
    <source>
        <dbReference type="ARBA" id="ARBA00022536"/>
    </source>
</evidence>
<evidence type="ECO:0000256" key="13">
    <source>
        <dbReference type="ARBA" id="ARBA00023180"/>
    </source>
</evidence>
<evidence type="ECO:0000256" key="11">
    <source>
        <dbReference type="ARBA" id="ARBA00023157"/>
    </source>
</evidence>
<feature type="disulfide bond" evidence="14">
    <location>
        <begin position="161"/>
        <end position="170"/>
    </location>
</feature>
<dbReference type="InterPro" id="IPR018097">
    <property type="entry name" value="EGF_Ca-bd_CS"/>
</dbReference>
<evidence type="ECO:0000256" key="6">
    <source>
        <dbReference type="ARBA" id="ARBA00022737"/>
    </source>
</evidence>
<gene>
    <name evidence="17" type="ORF">g.54711</name>
</gene>
<protein>
    <recommendedName>
        <fullName evidence="18">EGF-like domain-containing protein</fullName>
    </recommendedName>
</protein>
<evidence type="ECO:0000256" key="9">
    <source>
        <dbReference type="ARBA" id="ARBA00023054"/>
    </source>
</evidence>
<accession>A0A1B6MQ29</accession>
<dbReference type="PROSITE" id="PS00022">
    <property type="entry name" value="EGF_1"/>
    <property type="match status" value="1"/>
</dbReference>
<dbReference type="PROSITE" id="PS00010">
    <property type="entry name" value="ASX_HYDROXYL"/>
    <property type="match status" value="1"/>
</dbReference>
<dbReference type="CDD" id="cd00054">
    <property type="entry name" value="EGF_CA"/>
    <property type="match status" value="1"/>
</dbReference>
<evidence type="ECO:0000259" key="16">
    <source>
        <dbReference type="PROSITE" id="PS51041"/>
    </source>
</evidence>
<dbReference type="Gene3D" id="2.10.25.10">
    <property type="entry name" value="Laminin"/>
    <property type="match status" value="2"/>
</dbReference>
<dbReference type="InterPro" id="IPR000152">
    <property type="entry name" value="EGF-type_Asp/Asn_hydroxyl_site"/>
</dbReference>
<evidence type="ECO:0000256" key="7">
    <source>
        <dbReference type="ARBA" id="ARBA00022837"/>
    </source>
</evidence>
<feature type="domain" description="EMI" evidence="16">
    <location>
        <begin position="59"/>
        <end position="140"/>
    </location>
</feature>
<dbReference type="InterPro" id="IPR049883">
    <property type="entry name" value="NOTCH1_EGF-like"/>
</dbReference>
<dbReference type="Pfam" id="PF07645">
    <property type="entry name" value="EGF_CA"/>
    <property type="match status" value="1"/>
</dbReference>
<dbReference type="SUPFAM" id="SSF57196">
    <property type="entry name" value="EGF/Laminin"/>
    <property type="match status" value="2"/>
</dbReference>
<keyword evidence="13" id="KW-0325">Glycoprotein</keyword>
<evidence type="ECO:0000259" key="15">
    <source>
        <dbReference type="PROSITE" id="PS50026"/>
    </source>
</evidence>
<keyword evidence="12" id="KW-0675">Receptor</keyword>
<dbReference type="InterPro" id="IPR000742">
    <property type="entry name" value="EGF"/>
</dbReference>
<proteinExistence type="predicted"/>
<keyword evidence="3" id="KW-0254">Endocytosis</keyword>
<dbReference type="PANTHER" id="PTHR14949">
    <property type="entry name" value="EGF-LIKE-DOMAIN, MULTIPLE 7, 8"/>
    <property type="match status" value="1"/>
</dbReference>
<organism evidence="17">
    <name type="scientific">Graphocephala atropunctata</name>
    <dbReference type="NCBI Taxonomy" id="36148"/>
    <lineage>
        <taxon>Eukaryota</taxon>
        <taxon>Metazoa</taxon>
        <taxon>Ecdysozoa</taxon>
        <taxon>Arthropoda</taxon>
        <taxon>Hexapoda</taxon>
        <taxon>Insecta</taxon>
        <taxon>Pterygota</taxon>
        <taxon>Neoptera</taxon>
        <taxon>Paraneoptera</taxon>
        <taxon>Hemiptera</taxon>
        <taxon>Auchenorrhyncha</taxon>
        <taxon>Membracoidea</taxon>
        <taxon>Cicadellidae</taxon>
        <taxon>Cicadellinae</taxon>
        <taxon>Cicadellini</taxon>
        <taxon>Graphocephala</taxon>
    </lineage>
</organism>
<evidence type="ECO:0000256" key="1">
    <source>
        <dbReference type="ARBA" id="ARBA00004479"/>
    </source>
</evidence>
<dbReference type="InterPro" id="IPR001881">
    <property type="entry name" value="EGF-like_Ca-bd_dom"/>
</dbReference>
<dbReference type="EMBL" id="GEBQ01001965">
    <property type="protein sequence ID" value="JAT38012.1"/>
    <property type="molecule type" value="Transcribed_RNA"/>
</dbReference>